<dbReference type="PANTHER" id="PTHR35305:SF2">
    <property type="entry name" value="FAD-BINDING PROTEIN"/>
    <property type="match status" value="1"/>
</dbReference>
<accession>A0A9D4XDX3</accession>
<proteinExistence type="predicted"/>
<evidence type="ECO:0000313" key="2">
    <source>
        <dbReference type="EMBL" id="KAI5419383.1"/>
    </source>
</evidence>
<protein>
    <recommendedName>
        <fullName evidence="1">DUF7795 domain-containing protein</fullName>
    </recommendedName>
</protein>
<evidence type="ECO:0000259" key="1">
    <source>
        <dbReference type="Pfam" id="PF25071"/>
    </source>
</evidence>
<dbReference type="Gramene" id="Psat04G0352300-T1">
    <property type="protein sequence ID" value="KAI5419383.1"/>
    <property type="gene ID" value="KIW84_043523"/>
</dbReference>
<feature type="domain" description="DUF7795" evidence="1">
    <location>
        <begin position="11"/>
        <end position="131"/>
    </location>
</feature>
<dbReference type="Gramene" id="Psat4g120800.1">
    <property type="protein sequence ID" value="Psat4g120800.1.cds"/>
    <property type="gene ID" value="Psat4g120800"/>
</dbReference>
<dbReference type="OrthoDB" id="744228at2759"/>
<reference evidence="2 3" key="1">
    <citation type="journal article" date="2022" name="Nat. Genet.">
        <title>Improved pea reference genome and pan-genome highlight genomic features and evolutionary characteristics.</title>
        <authorList>
            <person name="Yang T."/>
            <person name="Liu R."/>
            <person name="Luo Y."/>
            <person name="Hu S."/>
            <person name="Wang D."/>
            <person name="Wang C."/>
            <person name="Pandey M.K."/>
            <person name="Ge S."/>
            <person name="Xu Q."/>
            <person name="Li N."/>
            <person name="Li G."/>
            <person name="Huang Y."/>
            <person name="Saxena R.K."/>
            <person name="Ji Y."/>
            <person name="Li M."/>
            <person name="Yan X."/>
            <person name="He Y."/>
            <person name="Liu Y."/>
            <person name="Wang X."/>
            <person name="Xiang C."/>
            <person name="Varshney R.K."/>
            <person name="Ding H."/>
            <person name="Gao S."/>
            <person name="Zong X."/>
        </authorList>
    </citation>
    <scope>NUCLEOTIDE SEQUENCE [LARGE SCALE GENOMIC DNA]</scope>
    <source>
        <strain evidence="2 3">cv. Zhongwan 6</strain>
    </source>
</reference>
<dbReference type="Pfam" id="PF25071">
    <property type="entry name" value="DUF7795"/>
    <property type="match status" value="1"/>
</dbReference>
<comment type="caution">
    <text evidence="2">The sequence shown here is derived from an EMBL/GenBank/DDBJ whole genome shotgun (WGS) entry which is preliminary data.</text>
</comment>
<keyword evidence="3" id="KW-1185">Reference proteome</keyword>
<dbReference type="Proteomes" id="UP001058974">
    <property type="component" value="Chromosome 4"/>
</dbReference>
<sequence length="245" mass="28118">METMEDKSIFDLEKEILNKFRDFMTRFTKIDELGTAGSKLLSGFQQALEFIRKPPIDTSSKLVNSIIKANETERLKSYVNFEFKNRKDVNQNATNLGSCKHGLLLQIRQVKVVLDELEDIQANVRNVMQSIHGKLSSLSDTDIDFKMNEQAIYNDLDDENTAFCHSGSTDVTTTKVKKNTDSTHLAALMVSIYGMVQQDYLMQDRIVSALDLNVSSEELESYCLMWSLRPFINDELVHEAWKYIH</sequence>
<dbReference type="AlphaFoldDB" id="A0A9D4XDX3"/>
<dbReference type="InterPro" id="IPR056697">
    <property type="entry name" value="DUF7795"/>
</dbReference>
<dbReference type="EMBL" id="JAMSHJ010000004">
    <property type="protein sequence ID" value="KAI5419383.1"/>
    <property type="molecule type" value="Genomic_DNA"/>
</dbReference>
<gene>
    <name evidence="2" type="ORF">KIW84_043523</name>
</gene>
<dbReference type="PANTHER" id="PTHR35305">
    <property type="entry name" value="FAD-BINDING PROTEIN"/>
    <property type="match status" value="1"/>
</dbReference>
<name>A0A9D4XDX3_PEA</name>
<organism evidence="2 3">
    <name type="scientific">Pisum sativum</name>
    <name type="common">Garden pea</name>
    <name type="synonym">Lathyrus oleraceus</name>
    <dbReference type="NCBI Taxonomy" id="3888"/>
    <lineage>
        <taxon>Eukaryota</taxon>
        <taxon>Viridiplantae</taxon>
        <taxon>Streptophyta</taxon>
        <taxon>Embryophyta</taxon>
        <taxon>Tracheophyta</taxon>
        <taxon>Spermatophyta</taxon>
        <taxon>Magnoliopsida</taxon>
        <taxon>eudicotyledons</taxon>
        <taxon>Gunneridae</taxon>
        <taxon>Pentapetalae</taxon>
        <taxon>rosids</taxon>
        <taxon>fabids</taxon>
        <taxon>Fabales</taxon>
        <taxon>Fabaceae</taxon>
        <taxon>Papilionoideae</taxon>
        <taxon>50 kb inversion clade</taxon>
        <taxon>NPAAA clade</taxon>
        <taxon>Hologalegina</taxon>
        <taxon>IRL clade</taxon>
        <taxon>Fabeae</taxon>
        <taxon>Lathyrus</taxon>
    </lineage>
</organism>
<evidence type="ECO:0000313" key="3">
    <source>
        <dbReference type="Proteomes" id="UP001058974"/>
    </source>
</evidence>